<gene>
    <name evidence="3" type="ORF">ACFYQT_29275</name>
</gene>
<dbReference type="Proteomes" id="UP001601422">
    <property type="component" value="Unassembled WGS sequence"/>
</dbReference>
<keyword evidence="4" id="KW-1185">Reference proteome</keyword>
<dbReference type="EMBL" id="JBIAJP010000010">
    <property type="protein sequence ID" value="MFF0007511.1"/>
    <property type="molecule type" value="Genomic_DNA"/>
</dbReference>
<dbReference type="Pfam" id="PF00582">
    <property type="entry name" value="Usp"/>
    <property type="match status" value="1"/>
</dbReference>
<evidence type="ECO:0000313" key="3">
    <source>
        <dbReference type="EMBL" id="MFF0007511.1"/>
    </source>
</evidence>
<organism evidence="3 4">
    <name type="scientific">Streptomyces tibetensis</name>
    <dbReference type="NCBI Taxonomy" id="2382123"/>
    <lineage>
        <taxon>Bacteria</taxon>
        <taxon>Bacillati</taxon>
        <taxon>Actinomycetota</taxon>
        <taxon>Actinomycetes</taxon>
        <taxon>Kitasatosporales</taxon>
        <taxon>Streptomycetaceae</taxon>
        <taxon>Streptomyces</taxon>
    </lineage>
</organism>
<dbReference type="SUPFAM" id="SSF52402">
    <property type="entry name" value="Adenine nucleotide alpha hydrolases-like"/>
    <property type="match status" value="1"/>
</dbReference>
<evidence type="ECO:0000313" key="4">
    <source>
        <dbReference type="Proteomes" id="UP001601422"/>
    </source>
</evidence>
<reference evidence="3 4" key="1">
    <citation type="submission" date="2024-10" db="EMBL/GenBank/DDBJ databases">
        <title>The Natural Products Discovery Center: Release of the First 8490 Sequenced Strains for Exploring Actinobacteria Biosynthetic Diversity.</title>
        <authorList>
            <person name="Kalkreuter E."/>
            <person name="Kautsar S.A."/>
            <person name="Yang D."/>
            <person name="Bader C.D."/>
            <person name="Teijaro C.N."/>
            <person name="Fluegel L."/>
            <person name="Davis C.M."/>
            <person name="Simpson J.R."/>
            <person name="Lauterbach L."/>
            <person name="Steele A.D."/>
            <person name="Gui C."/>
            <person name="Meng S."/>
            <person name="Li G."/>
            <person name="Viehrig K."/>
            <person name="Ye F."/>
            <person name="Su P."/>
            <person name="Kiefer A.F."/>
            <person name="Nichols A."/>
            <person name="Cepeda A.J."/>
            <person name="Yan W."/>
            <person name="Fan B."/>
            <person name="Jiang Y."/>
            <person name="Adhikari A."/>
            <person name="Zheng C.-J."/>
            <person name="Schuster L."/>
            <person name="Cowan T.M."/>
            <person name="Smanski M.J."/>
            <person name="Chevrette M.G."/>
            <person name="De Carvalho L.P.S."/>
            <person name="Shen B."/>
        </authorList>
    </citation>
    <scope>NUCLEOTIDE SEQUENCE [LARGE SCALE GENOMIC DNA]</scope>
    <source>
        <strain evidence="3 4">NPDC005497</strain>
    </source>
</reference>
<comment type="caution">
    <text evidence="3">The sequence shown here is derived from an EMBL/GenBank/DDBJ whole genome shotgun (WGS) entry which is preliminary data.</text>
</comment>
<sequence length="95" mass="10179">MVLGLGHPGEFEERDEADNRAVGLKSRTHAITPNPIWLVKPIALAEATKAQLVILGIRRRPATLKVLLGRHAQGITLDEPCPVITGKEPSKAAAS</sequence>
<protein>
    <submittedName>
        <fullName evidence="3">Universal stress protein</fullName>
    </submittedName>
</protein>
<dbReference type="InterPro" id="IPR006016">
    <property type="entry name" value="UspA"/>
</dbReference>
<feature type="domain" description="UspA" evidence="2">
    <location>
        <begin position="42"/>
        <end position="84"/>
    </location>
</feature>
<feature type="region of interest" description="Disordered" evidence="1">
    <location>
        <begin position="1"/>
        <end position="20"/>
    </location>
</feature>
<name>A0ABW6N2K4_9ACTN</name>
<accession>A0ABW6N2K4</accession>
<evidence type="ECO:0000256" key="1">
    <source>
        <dbReference type="SAM" id="MobiDB-lite"/>
    </source>
</evidence>
<proteinExistence type="predicted"/>
<dbReference type="RefSeq" id="WP_389832652.1">
    <property type="nucleotide sequence ID" value="NZ_JBIAJP010000010.1"/>
</dbReference>
<evidence type="ECO:0000259" key="2">
    <source>
        <dbReference type="Pfam" id="PF00582"/>
    </source>
</evidence>